<dbReference type="VEuPathDB" id="FungiDB:AeMF1_006085"/>
<sequence>MFRNCKKEFSTSTPLTHKVSGWFKTIATGSKCTCPKHKPVKAPKKPKMMYHEPIKMPRKYDDEKKLYSYVGGERVPYIPAQNAQLREARRSFDPIEETTPRCAYCQSKHHSSDNDDEDY</sequence>
<dbReference type="Proteomes" id="UP000481153">
    <property type="component" value="Unassembled WGS sequence"/>
</dbReference>
<name>A0A6G0X6N5_9STRA</name>
<accession>A0A6G0X6N5</accession>
<dbReference type="EMBL" id="VJMJ01000094">
    <property type="protein sequence ID" value="KAF0735657.1"/>
    <property type="molecule type" value="Genomic_DNA"/>
</dbReference>
<proteinExistence type="predicted"/>
<evidence type="ECO:0000313" key="1">
    <source>
        <dbReference type="EMBL" id="KAF0735657.1"/>
    </source>
</evidence>
<dbReference type="AlphaFoldDB" id="A0A6G0X6N5"/>
<reference evidence="1 2" key="1">
    <citation type="submission" date="2019-07" db="EMBL/GenBank/DDBJ databases">
        <title>Genomics analysis of Aphanomyces spp. identifies a new class of oomycete effector associated with host adaptation.</title>
        <authorList>
            <person name="Gaulin E."/>
        </authorList>
    </citation>
    <scope>NUCLEOTIDE SEQUENCE [LARGE SCALE GENOMIC DNA]</scope>
    <source>
        <strain evidence="1 2">ATCC 201684</strain>
    </source>
</reference>
<organism evidence="1 2">
    <name type="scientific">Aphanomyces euteiches</name>
    <dbReference type="NCBI Taxonomy" id="100861"/>
    <lineage>
        <taxon>Eukaryota</taxon>
        <taxon>Sar</taxon>
        <taxon>Stramenopiles</taxon>
        <taxon>Oomycota</taxon>
        <taxon>Saprolegniomycetes</taxon>
        <taxon>Saprolegniales</taxon>
        <taxon>Verrucalvaceae</taxon>
        <taxon>Aphanomyces</taxon>
    </lineage>
</organism>
<comment type="caution">
    <text evidence="1">The sequence shown here is derived from an EMBL/GenBank/DDBJ whole genome shotgun (WGS) entry which is preliminary data.</text>
</comment>
<protein>
    <submittedName>
        <fullName evidence="1">Uncharacterized protein</fullName>
    </submittedName>
</protein>
<gene>
    <name evidence="1" type="ORF">Ae201684_007974</name>
</gene>
<keyword evidence="2" id="KW-1185">Reference proteome</keyword>
<evidence type="ECO:0000313" key="2">
    <source>
        <dbReference type="Proteomes" id="UP000481153"/>
    </source>
</evidence>